<accession>A0ABQ1T526</accession>
<dbReference type="InterPro" id="IPR036291">
    <property type="entry name" value="NAD(P)-bd_dom_sf"/>
</dbReference>
<dbReference type="Proteomes" id="UP000638462">
    <property type="component" value="Unassembled WGS sequence"/>
</dbReference>
<dbReference type="Gene3D" id="3.40.50.720">
    <property type="entry name" value="NAD(P)-binding Rossmann-like Domain"/>
    <property type="match status" value="1"/>
</dbReference>
<protein>
    <submittedName>
        <fullName evidence="4">Oxidoreductase</fullName>
    </submittedName>
</protein>
<dbReference type="RefSeq" id="WP_188726860.1">
    <property type="nucleotide sequence ID" value="NZ_BMIT01000001.1"/>
</dbReference>
<evidence type="ECO:0000259" key="2">
    <source>
        <dbReference type="Pfam" id="PF01408"/>
    </source>
</evidence>
<organism evidence="4 5">
    <name type="scientific">Pseudoalteromonas gelatinilytica</name>
    <dbReference type="NCBI Taxonomy" id="1703256"/>
    <lineage>
        <taxon>Bacteria</taxon>
        <taxon>Pseudomonadati</taxon>
        <taxon>Pseudomonadota</taxon>
        <taxon>Gammaproteobacteria</taxon>
        <taxon>Alteromonadales</taxon>
        <taxon>Pseudoalteromonadaceae</taxon>
        <taxon>Pseudoalteromonas</taxon>
    </lineage>
</organism>
<evidence type="ECO:0000313" key="4">
    <source>
        <dbReference type="EMBL" id="GGE82078.1"/>
    </source>
</evidence>
<evidence type="ECO:0000313" key="5">
    <source>
        <dbReference type="Proteomes" id="UP000638462"/>
    </source>
</evidence>
<dbReference type="InterPro" id="IPR051450">
    <property type="entry name" value="Gfo/Idh/MocA_Oxidoreductases"/>
</dbReference>
<dbReference type="PANTHER" id="PTHR43377:SF2">
    <property type="entry name" value="BINDING ROSSMANN FOLD OXIDOREDUCTASE, PUTATIVE (AFU_ORTHOLOGUE AFUA_4G00560)-RELATED"/>
    <property type="match status" value="1"/>
</dbReference>
<dbReference type="SUPFAM" id="SSF51735">
    <property type="entry name" value="NAD(P)-binding Rossmann-fold domains"/>
    <property type="match status" value="1"/>
</dbReference>
<sequence>MKVGICGLGDRLSYVAKVMHELIPNFDLVAYADPESVKVEYMQSHGISMRAYDELADMLQNEQLDMLMIGSPNHMHLEHLRLGIEAGLLIFAEKPIVMSEQQTYDVLELIAKHNAFDKILVGMVLRYAPLYKDLVAALSSKLLGEITSIEASEHIPPEHGAFFMRDWRRHQGLSGGFLLEKCCHDLDLYQGIVKSRPAKLASFGGRRTFTPENKHLSKHPVYHQRKSRWNGIDEVFDNDSELVDHQTALIQYENGINLSFHTNLNVPNDYRHFSVFGTLGMAEGDFVRNYFKVHDCITSGALIDKTYIHDDSISMHYGAEEEMAADWIAFFEKGTPLPVSIVDALQAGLTAIKLDEARQTGSIIDMTETWKKFDSYLNKN</sequence>
<gene>
    <name evidence="4" type="ORF">GCM10008027_03430</name>
</gene>
<dbReference type="EMBL" id="BMIT01000001">
    <property type="protein sequence ID" value="GGE82078.1"/>
    <property type="molecule type" value="Genomic_DNA"/>
</dbReference>
<keyword evidence="5" id="KW-1185">Reference proteome</keyword>
<comment type="caution">
    <text evidence="4">The sequence shown here is derived from an EMBL/GenBank/DDBJ whole genome shotgun (WGS) entry which is preliminary data.</text>
</comment>
<reference evidence="5" key="1">
    <citation type="journal article" date="2019" name="Int. J. Syst. Evol. Microbiol.">
        <title>The Global Catalogue of Microorganisms (GCM) 10K type strain sequencing project: providing services to taxonomists for standard genome sequencing and annotation.</title>
        <authorList>
            <consortium name="The Broad Institute Genomics Platform"/>
            <consortium name="The Broad Institute Genome Sequencing Center for Infectious Disease"/>
            <person name="Wu L."/>
            <person name="Ma J."/>
        </authorList>
    </citation>
    <scope>NUCLEOTIDE SEQUENCE [LARGE SCALE GENOMIC DNA]</scope>
    <source>
        <strain evidence="5">CGMCC 1.15394</strain>
    </source>
</reference>
<proteinExistence type="predicted"/>
<dbReference type="PANTHER" id="PTHR43377">
    <property type="entry name" value="BILIVERDIN REDUCTASE A"/>
    <property type="match status" value="1"/>
</dbReference>
<dbReference type="Gene3D" id="3.30.360.10">
    <property type="entry name" value="Dihydrodipicolinate Reductase, domain 2"/>
    <property type="match status" value="1"/>
</dbReference>
<dbReference type="Pfam" id="PF01408">
    <property type="entry name" value="GFO_IDH_MocA"/>
    <property type="match status" value="1"/>
</dbReference>
<dbReference type="SUPFAM" id="SSF55347">
    <property type="entry name" value="Glyceraldehyde-3-phosphate dehydrogenase-like, C-terminal domain"/>
    <property type="match status" value="1"/>
</dbReference>
<evidence type="ECO:0000259" key="3">
    <source>
        <dbReference type="Pfam" id="PF22725"/>
    </source>
</evidence>
<dbReference type="InterPro" id="IPR000683">
    <property type="entry name" value="Gfo/Idh/MocA-like_OxRdtase_N"/>
</dbReference>
<evidence type="ECO:0000256" key="1">
    <source>
        <dbReference type="ARBA" id="ARBA00022729"/>
    </source>
</evidence>
<dbReference type="Pfam" id="PF22725">
    <property type="entry name" value="GFO_IDH_MocA_C3"/>
    <property type="match status" value="1"/>
</dbReference>
<keyword evidence="1" id="KW-0732">Signal</keyword>
<name>A0ABQ1T526_9GAMM</name>
<feature type="domain" description="GFO/IDH/MocA-like oxidoreductase" evidence="3">
    <location>
        <begin position="134"/>
        <end position="282"/>
    </location>
</feature>
<dbReference type="InterPro" id="IPR055170">
    <property type="entry name" value="GFO_IDH_MocA-like_dom"/>
</dbReference>
<feature type="domain" description="Gfo/Idh/MocA-like oxidoreductase N-terminal" evidence="2">
    <location>
        <begin position="1"/>
        <end position="114"/>
    </location>
</feature>